<dbReference type="Proteomes" id="UP000809621">
    <property type="component" value="Unassembled WGS sequence"/>
</dbReference>
<evidence type="ECO:0000256" key="1">
    <source>
        <dbReference type="SAM" id="MobiDB-lite"/>
    </source>
</evidence>
<keyword evidence="3" id="KW-1185">Reference proteome</keyword>
<comment type="caution">
    <text evidence="2">The sequence shown here is derived from an EMBL/GenBank/DDBJ whole genome shotgun (WGS) entry which is preliminary data.</text>
</comment>
<sequence>MNTQQFDELKSMISMLSLEQMNQIQNEIQRKTQSQRQELVTDEESDYIQSLFH</sequence>
<protein>
    <submittedName>
        <fullName evidence="2">Uncharacterized protein</fullName>
    </submittedName>
</protein>
<evidence type="ECO:0000313" key="2">
    <source>
        <dbReference type="EMBL" id="MBM7035757.1"/>
    </source>
</evidence>
<organism evidence="2 3">
    <name type="scientific">Vibrio ulleungensis</name>
    <dbReference type="NCBI Taxonomy" id="2807619"/>
    <lineage>
        <taxon>Bacteria</taxon>
        <taxon>Pseudomonadati</taxon>
        <taxon>Pseudomonadota</taxon>
        <taxon>Gammaproteobacteria</taxon>
        <taxon>Vibrionales</taxon>
        <taxon>Vibrionaceae</taxon>
        <taxon>Vibrio</taxon>
    </lineage>
</organism>
<dbReference type="EMBL" id="JAFEUM010000001">
    <property type="protein sequence ID" value="MBM7035757.1"/>
    <property type="molecule type" value="Genomic_DNA"/>
</dbReference>
<accession>A0ABS2HIS9</accession>
<reference evidence="2 3" key="1">
    <citation type="submission" date="2021-02" db="EMBL/GenBank/DDBJ databases">
        <authorList>
            <person name="Park J.-S."/>
        </authorList>
    </citation>
    <scope>NUCLEOTIDE SEQUENCE [LARGE SCALE GENOMIC DNA]</scope>
    <source>
        <strain evidence="2 3">188UL20-2</strain>
    </source>
</reference>
<dbReference type="RefSeq" id="WP_205157333.1">
    <property type="nucleotide sequence ID" value="NZ_JAFEUM010000001.1"/>
</dbReference>
<feature type="region of interest" description="Disordered" evidence="1">
    <location>
        <begin position="34"/>
        <end position="53"/>
    </location>
</feature>
<name>A0ABS2HIS9_9VIBR</name>
<proteinExistence type="predicted"/>
<evidence type="ECO:0000313" key="3">
    <source>
        <dbReference type="Proteomes" id="UP000809621"/>
    </source>
</evidence>
<gene>
    <name evidence="2" type="ORF">JQC93_04985</name>
</gene>